<evidence type="ECO:0000256" key="1">
    <source>
        <dbReference type="SAM" id="Phobius"/>
    </source>
</evidence>
<reference evidence="2" key="1">
    <citation type="submission" date="2023-07" db="EMBL/GenBank/DDBJ databases">
        <authorList>
            <consortium name="CYATHOMIX"/>
        </authorList>
    </citation>
    <scope>NUCLEOTIDE SEQUENCE</scope>
    <source>
        <strain evidence="2">N/A</strain>
    </source>
</reference>
<organism evidence="2 3">
    <name type="scientific">Cylicocyclus nassatus</name>
    <name type="common">Nematode worm</name>
    <dbReference type="NCBI Taxonomy" id="53992"/>
    <lineage>
        <taxon>Eukaryota</taxon>
        <taxon>Metazoa</taxon>
        <taxon>Ecdysozoa</taxon>
        <taxon>Nematoda</taxon>
        <taxon>Chromadorea</taxon>
        <taxon>Rhabditida</taxon>
        <taxon>Rhabditina</taxon>
        <taxon>Rhabditomorpha</taxon>
        <taxon>Strongyloidea</taxon>
        <taxon>Strongylidae</taxon>
        <taxon>Cylicocyclus</taxon>
    </lineage>
</organism>
<comment type="caution">
    <text evidence="2">The sequence shown here is derived from an EMBL/GenBank/DDBJ whole genome shotgun (WGS) entry which is preliminary data.</text>
</comment>
<sequence length="335" mass="37284">MKSMRQKIPEIGTSAFKKTAATTVKWSKKTAAKSVRRGKGVVDDLQNRLGRKRFFMILGAIGIVILLVIIIIIIVAATKKRGSEPTDPPEEFNSTSSTMITTRVQSTTSFIHPSVSTSSQTKFFINTTTTTLHTTTTSKSTRKPTAPIHCMFVGDVFNLGNDTTTSPFNYEDERAMLDQAGEMLLEKRGNNAGIWAYGHVTHTEHFQKMFNKSATEWLEFSGTLREMMTYKSDRLFPHAGPEANYNVGIFKAINTTGDLNEKANCLVFLSAMSNTVGFKVAPEYNYKRIVVVNLAEGDFGSIVDEHRGEVVKVTQPYDDKANAVKIHEAILRGFY</sequence>
<name>A0AA36H708_CYLNA</name>
<keyword evidence="1" id="KW-1133">Transmembrane helix</keyword>
<protein>
    <submittedName>
        <fullName evidence="2">Uncharacterized protein</fullName>
    </submittedName>
</protein>
<dbReference type="EMBL" id="CATQJL010000316">
    <property type="protein sequence ID" value="CAJ0604946.1"/>
    <property type="molecule type" value="Genomic_DNA"/>
</dbReference>
<feature type="transmembrane region" description="Helical" evidence="1">
    <location>
        <begin position="54"/>
        <end position="77"/>
    </location>
</feature>
<proteinExistence type="predicted"/>
<dbReference type="Proteomes" id="UP001176961">
    <property type="component" value="Unassembled WGS sequence"/>
</dbReference>
<dbReference type="AlphaFoldDB" id="A0AA36H708"/>
<evidence type="ECO:0000313" key="3">
    <source>
        <dbReference type="Proteomes" id="UP001176961"/>
    </source>
</evidence>
<keyword evidence="1" id="KW-0812">Transmembrane</keyword>
<evidence type="ECO:0000313" key="2">
    <source>
        <dbReference type="EMBL" id="CAJ0604946.1"/>
    </source>
</evidence>
<keyword evidence="1" id="KW-0472">Membrane</keyword>
<accession>A0AA36H708</accession>
<gene>
    <name evidence="2" type="ORF">CYNAS_LOCUS16929</name>
</gene>
<keyword evidence="3" id="KW-1185">Reference proteome</keyword>